<comment type="caution">
    <text evidence="8">Lacks conserved residue(s) required for the propagation of feature annotation.</text>
</comment>
<feature type="transmembrane region" description="Helical" evidence="8">
    <location>
        <begin position="223"/>
        <end position="250"/>
    </location>
</feature>
<keyword evidence="4" id="KW-1003">Cell membrane</keyword>
<comment type="subcellular location">
    <subcellularLocation>
        <location evidence="8">Cell inner membrane</location>
        <topology evidence="8">Multi-pass membrane protein</topology>
    </subcellularLocation>
    <subcellularLocation>
        <location evidence="1">Cell membrane</location>
        <topology evidence="1">Multi-pass membrane protein</topology>
    </subcellularLocation>
</comment>
<dbReference type="NCBIfam" id="TIGR00710">
    <property type="entry name" value="efflux_Bcr_CflA"/>
    <property type="match status" value="1"/>
</dbReference>
<sequence length="401" mass="41522">MPTTPRPSSATLQAVPPFWLLAAVTMTGTAALHIFVPALPDIARDFAVTRPTAQYTITLYLVGMALGQLVYGPLSDRFGRRPLLLTGMSLYLAGLVLAALANGIGMLLAARVLQSLGGCGALVLGRAMVRDVAGRQDAARQLATLGLVMGITPAAAPAIGGLIDGWLGWRALFVALALVVLALLVLVLRRLPETNRALLPLPGPSAILFGYWILWRSPAYRRYTIAGACAATSLYAFLADAPFLLVGIMHQAPASVGFYCLLAVAGMMLGTLLARQLAGSASPQRAAPAFMARRGNLLCLASAGLLVLLSATHHLGLAAMMTLLVLYAIGIGVVSPNALAGLMNTHPERAGAASSLYGFLQMAFGAGFTWAVSLGIGGPENAMALVLLAAAACAGASLWRA</sequence>
<feature type="transmembrane region" description="Helical" evidence="8">
    <location>
        <begin position="318"/>
        <end position="343"/>
    </location>
</feature>
<evidence type="ECO:0000256" key="8">
    <source>
        <dbReference type="RuleBase" id="RU365088"/>
    </source>
</evidence>
<feature type="transmembrane region" description="Helical" evidence="8">
    <location>
        <begin position="141"/>
        <end position="163"/>
    </location>
</feature>
<comment type="caution">
    <text evidence="10">The sequence shown here is derived from an EMBL/GenBank/DDBJ whole genome shotgun (WGS) entry which is preliminary data.</text>
</comment>
<dbReference type="Gene3D" id="1.20.1720.10">
    <property type="entry name" value="Multidrug resistance protein D"/>
    <property type="match status" value="1"/>
</dbReference>
<proteinExistence type="inferred from homology"/>
<dbReference type="EMBL" id="VCDI01000009">
    <property type="protein sequence ID" value="TLU71050.1"/>
    <property type="molecule type" value="Genomic_DNA"/>
</dbReference>
<reference evidence="10 11" key="1">
    <citation type="submission" date="2019-05" db="EMBL/GenBank/DDBJ databases">
        <authorList>
            <person name="Pankratov T."/>
            <person name="Grouzdev D."/>
        </authorList>
    </citation>
    <scope>NUCLEOTIDE SEQUENCE [LARGE SCALE GENOMIC DNA]</scope>
    <source>
        <strain evidence="10 11">KEBCLARHB70R</strain>
    </source>
</reference>
<feature type="transmembrane region" description="Helical" evidence="8">
    <location>
        <begin position="295"/>
        <end position="312"/>
    </location>
</feature>
<keyword evidence="11" id="KW-1185">Reference proteome</keyword>
<keyword evidence="7 8" id="KW-0472">Membrane</keyword>
<keyword evidence="6 8" id="KW-1133">Transmembrane helix</keyword>
<feature type="transmembrane region" description="Helical" evidence="8">
    <location>
        <begin position="169"/>
        <end position="188"/>
    </location>
</feature>
<evidence type="ECO:0000256" key="4">
    <source>
        <dbReference type="ARBA" id="ARBA00022475"/>
    </source>
</evidence>
<organism evidence="10 11">
    <name type="scientific">Lichenicoccus roseus</name>
    <dbReference type="NCBI Taxonomy" id="2683649"/>
    <lineage>
        <taxon>Bacteria</taxon>
        <taxon>Pseudomonadati</taxon>
        <taxon>Pseudomonadota</taxon>
        <taxon>Alphaproteobacteria</taxon>
        <taxon>Acetobacterales</taxon>
        <taxon>Acetobacteraceae</taxon>
        <taxon>Lichenicoccus</taxon>
    </lineage>
</organism>
<dbReference type="PANTHER" id="PTHR23502">
    <property type="entry name" value="MAJOR FACILITATOR SUPERFAMILY"/>
    <property type="match status" value="1"/>
</dbReference>
<evidence type="ECO:0000313" key="10">
    <source>
        <dbReference type="EMBL" id="TLU71050.1"/>
    </source>
</evidence>
<dbReference type="InterPro" id="IPR036259">
    <property type="entry name" value="MFS_trans_sf"/>
</dbReference>
<evidence type="ECO:0000259" key="9">
    <source>
        <dbReference type="PROSITE" id="PS50850"/>
    </source>
</evidence>
<feature type="domain" description="Major facilitator superfamily (MFS) profile" evidence="9">
    <location>
        <begin position="17"/>
        <end position="401"/>
    </location>
</feature>
<evidence type="ECO:0000256" key="3">
    <source>
        <dbReference type="ARBA" id="ARBA00022448"/>
    </source>
</evidence>
<dbReference type="PANTHER" id="PTHR23502:SF132">
    <property type="entry name" value="POLYAMINE TRANSPORTER 2-RELATED"/>
    <property type="match status" value="1"/>
</dbReference>
<dbReference type="SUPFAM" id="SSF103473">
    <property type="entry name" value="MFS general substrate transporter"/>
    <property type="match status" value="1"/>
</dbReference>
<dbReference type="Proteomes" id="UP000305654">
    <property type="component" value="Unassembled WGS sequence"/>
</dbReference>
<feature type="transmembrane region" description="Helical" evidence="8">
    <location>
        <begin position="355"/>
        <end position="376"/>
    </location>
</feature>
<dbReference type="GO" id="GO:1990961">
    <property type="term" value="P:xenobiotic detoxification by transmembrane export across the plasma membrane"/>
    <property type="evidence" value="ECO:0007669"/>
    <property type="project" value="InterPro"/>
</dbReference>
<evidence type="ECO:0000256" key="6">
    <source>
        <dbReference type="ARBA" id="ARBA00022989"/>
    </source>
</evidence>
<comment type="similarity">
    <text evidence="2 8">Belongs to the major facilitator superfamily. Bcr/CmlA family.</text>
</comment>
<dbReference type="InterPro" id="IPR011701">
    <property type="entry name" value="MFS"/>
</dbReference>
<feature type="transmembrane region" description="Helical" evidence="8">
    <location>
        <begin position="52"/>
        <end position="71"/>
    </location>
</feature>
<accession>A0A5R9J038</accession>
<dbReference type="GO" id="GO:0042910">
    <property type="term" value="F:xenobiotic transmembrane transporter activity"/>
    <property type="evidence" value="ECO:0007669"/>
    <property type="project" value="InterPro"/>
</dbReference>
<dbReference type="Pfam" id="PF07690">
    <property type="entry name" value="MFS_1"/>
    <property type="match status" value="1"/>
</dbReference>
<dbReference type="GO" id="GO:0005886">
    <property type="term" value="C:plasma membrane"/>
    <property type="evidence" value="ECO:0007669"/>
    <property type="project" value="UniProtKB-SubCell"/>
</dbReference>
<dbReference type="PROSITE" id="PS50850">
    <property type="entry name" value="MFS"/>
    <property type="match status" value="1"/>
</dbReference>
<feature type="transmembrane region" description="Helical" evidence="8">
    <location>
        <begin position="83"/>
        <end position="102"/>
    </location>
</feature>
<evidence type="ECO:0000256" key="1">
    <source>
        <dbReference type="ARBA" id="ARBA00004651"/>
    </source>
</evidence>
<dbReference type="AlphaFoldDB" id="A0A5R9J038"/>
<evidence type="ECO:0000313" key="11">
    <source>
        <dbReference type="Proteomes" id="UP000305654"/>
    </source>
</evidence>
<feature type="transmembrane region" description="Helical" evidence="8">
    <location>
        <begin position="18"/>
        <end position="40"/>
    </location>
</feature>
<dbReference type="OrthoDB" id="9800416at2"/>
<gene>
    <name evidence="10" type="ORF">FE263_19035</name>
</gene>
<keyword evidence="5 8" id="KW-0812">Transmembrane</keyword>
<dbReference type="InterPro" id="IPR020846">
    <property type="entry name" value="MFS_dom"/>
</dbReference>
<evidence type="ECO:0000256" key="5">
    <source>
        <dbReference type="ARBA" id="ARBA00022692"/>
    </source>
</evidence>
<name>A0A5R9J038_9PROT</name>
<keyword evidence="3 8" id="KW-0813">Transport</keyword>
<protein>
    <recommendedName>
        <fullName evidence="8">Bcr/CflA family efflux transporter</fullName>
    </recommendedName>
</protein>
<feature type="transmembrane region" description="Helical" evidence="8">
    <location>
        <begin position="256"/>
        <end position="274"/>
    </location>
</feature>
<evidence type="ECO:0000256" key="2">
    <source>
        <dbReference type="ARBA" id="ARBA00006236"/>
    </source>
</evidence>
<keyword evidence="8" id="KW-0997">Cell inner membrane</keyword>
<evidence type="ECO:0000256" key="7">
    <source>
        <dbReference type="ARBA" id="ARBA00023136"/>
    </source>
</evidence>
<dbReference type="CDD" id="cd17320">
    <property type="entry name" value="MFS_MdfA_MDR_like"/>
    <property type="match status" value="1"/>
</dbReference>
<feature type="transmembrane region" description="Helical" evidence="8">
    <location>
        <begin position="382"/>
        <end position="399"/>
    </location>
</feature>
<dbReference type="InterPro" id="IPR004812">
    <property type="entry name" value="Efflux_drug-R_Bcr/CmlA"/>
</dbReference>